<reference evidence="2" key="1">
    <citation type="submission" date="2021-06" db="EMBL/GenBank/DDBJ databases">
        <authorList>
            <person name="Hodson N. C."/>
            <person name="Mongue J. A."/>
            <person name="Jaron S. K."/>
        </authorList>
    </citation>
    <scope>NUCLEOTIDE SEQUENCE</scope>
</reference>
<dbReference type="GO" id="GO:0005546">
    <property type="term" value="F:phosphatidylinositol-4,5-bisphosphate binding"/>
    <property type="evidence" value="ECO:0007669"/>
    <property type="project" value="InterPro"/>
</dbReference>
<comment type="caution">
    <text evidence="2">The sequence shown here is derived from an EMBL/GenBank/DDBJ whole genome shotgun (WGS) entry which is preliminary data.</text>
</comment>
<feature type="domain" description="Exocyst complex subunit Exo70 C-terminal" evidence="1">
    <location>
        <begin position="46"/>
        <end position="85"/>
    </location>
</feature>
<gene>
    <name evidence="2" type="ORF">AFUS01_LOCUS17494</name>
</gene>
<organism evidence="2 3">
    <name type="scientific">Allacma fusca</name>
    <dbReference type="NCBI Taxonomy" id="39272"/>
    <lineage>
        <taxon>Eukaryota</taxon>
        <taxon>Metazoa</taxon>
        <taxon>Ecdysozoa</taxon>
        <taxon>Arthropoda</taxon>
        <taxon>Hexapoda</taxon>
        <taxon>Collembola</taxon>
        <taxon>Symphypleona</taxon>
        <taxon>Sminthuridae</taxon>
        <taxon>Allacma</taxon>
    </lineage>
</organism>
<dbReference type="InterPro" id="IPR046364">
    <property type="entry name" value="Exo70_C"/>
</dbReference>
<sequence length="91" mass="10917">MSKIKDTEAPLIRRIIKSKPAEWLTVSIKRFIHRRAENYFENRPSQKYIGPKYREFYDKYANVQFTKNAEKYIKYKPDNVSASIDSFFDVS</sequence>
<dbReference type="GO" id="GO:0000145">
    <property type="term" value="C:exocyst"/>
    <property type="evidence" value="ECO:0007669"/>
    <property type="project" value="InterPro"/>
</dbReference>
<dbReference type="Pfam" id="PF03081">
    <property type="entry name" value="Exo70_C"/>
    <property type="match status" value="1"/>
</dbReference>
<proteinExistence type="predicted"/>
<keyword evidence="3" id="KW-1185">Reference proteome</keyword>
<evidence type="ECO:0000313" key="3">
    <source>
        <dbReference type="Proteomes" id="UP000708208"/>
    </source>
</evidence>
<dbReference type="Proteomes" id="UP000708208">
    <property type="component" value="Unassembled WGS sequence"/>
</dbReference>
<evidence type="ECO:0000259" key="1">
    <source>
        <dbReference type="Pfam" id="PF03081"/>
    </source>
</evidence>
<dbReference type="AlphaFoldDB" id="A0A8J2P2L5"/>
<dbReference type="EMBL" id="CAJVCH010167725">
    <property type="protein sequence ID" value="CAG7728734.1"/>
    <property type="molecule type" value="Genomic_DNA"/>
</dbReference>
<dbReference type="OrthoDB" id="1922221at2759"/>
<protein>
    <recommendedName>
        <fullName evidence="1">Exocyst complex subunit Exo70 C-terminal domain-containing protein</fullName>
    </recommendedName>
</protein>
<dbReference type="GO" id="GO:0006887">
    <property type="term" value="P:exocytosis"/>
    <property type="evidence" value="ECO:0007669"/>
    <property type="project" value="InterPro"/>
</dbReference>
<evidence type="ECO:0000313" key="2">
    <source>
        <dbReference type="EMBL" id="CAG7728734.1"/>
    </source>
</evidence>
<name>A0A8J2P2L5_9HEXA</name>
<accession>A0A8J2P2L5</accession>